<evidence type="ECO:0000313" key="2">
    <source>
        <dbReference type="Proteomes" id="UP000887572"/>
    </source>
</evidence>
<evidence type="ECO:0000313" key="3">
    <source>
        <dbReference type="WBParaSite" id="Gr19_v10_g2453.t1"/>
    </source>
</evidence>
<dbReference type="WBParaSite" id="Gr19_v10_g2453.t1">
    <property type="protein sequence ID" value="Gr19_v10_g2453.t1"/>
    <property type="gene ID" value="Gr19_v10_g2453"/>
</dbReference>
<protein>
    <submittedName>
        <fullName evidence="3">Uncharacterized protein</fullName>
    </submittedName>
</protein>
<dbReference type="Proteomes" id="UP000887572">
    <property type="component" value="Unplaced"/>
</dbReference>
<dbReference type="AlphaFoldDB" id="A0A914HPB2"/>
<feature type="region of interest" description="Disordered" evidence="1">
    <location>
        <begin position="39"/>
        <end position="65"/>
    </location>
</feature>
<sequence>MERGVKEIGWGRVDTGDCEERPINHLDGAQETVEEYLQGKEPKAKDAKKKTKCALGPTTQKRATTSTKTAKLKGVEAHELTDAIFVMNIRVSAVLNVKLEREQKADKAETKEGPEGAGATSPAVVEAFKPHHRWRGASRHGEEAYSNLCGPAIWGRSLIPMTRLWRRELIQHMYGVPEHVPPTPPGSRKRFRSPSPAHPIPVLVGHHGQQLEDEGFDELVPDFGEEEVAPDFASEPNEPLPPHIGLPPAQPPPQLLQPGQPFLLPPPPPPPSPHLLRPPIALDPLQPLPPHLFFRQPPPPPPPAHLQRPMPPPPQQRIQAIQGGQHLHFPPPPPPHYIRHPMPPHPPQQQHFGQPPLPLRLFRANLQPPRPVWRGRPVDPRRPPQLARAPRPLFQITPDAVLHEFEKVQQSWRAANLLCEQLSIIVTTCSSPKK</sequence>
<feature type="region of interest" description="Disordered" evidence="1">
    <location>
        <begin position="368"/>
        <end position="389"/>
    </location>
</feature>
<accession>A0A914HPB2</accession>
<feature type="region of interest" description="Disordered" evidence="1">
    <location>
        <begin position="228"/>
        <end position="283"/>
    </location>
</feature>
<proteinExistence type="predicted"/>
<name>A0A914HPB2_GLORO</name>
<feature type="region of interest" description="Disordered" evidence="1">
    <location>
        <begin position="295"/>
        <end position="317"/>
    </location>
</feature>
<keyword evidence="2" id="KW-1185">Reference proteome</keyword>
<organism evidence="2 3">
    <name type="scientific">Globodera rostochiensis</name>
    <name type="common">Golden nematode worm</name>
    <name type="synonym">Heterodera rostochiensis</name>
    <dbReference type="NCBI Taxonomy" id="31243"/>
    <lineage>
        <taxon>Eukaryota</taxon>
        <taxon>Metazoa</taxon>
        <taxon>Ecdysozoa</taxon>
        <taxon>Nematoda</taxon>
        <taxon>Chromadorea</taxon>
        <taxon>Rhabditida</taxon>
        <taxon>Tylenchina</taxon>
        <taxon>Tylenchomorpha</taxon>
        <taxon>Tylenchoidea</taxon>
        <taxon>Heteroderidae</taxon>
        <taxon>Heteroderinae</taxon>
        <taxon>Globodera</taxon>
    </lineage>
</organism>
<feature type="compositionally biased region" description="Pro residues" evidence="1">
    <location>
        <begin position="263"/>
        <end position="273"/>
    </location>
</feature>
<feature type="compositionally biased region" description="Pro residues" evidence="1">
    <location>
        <begin position="295"/>
        <end position="315"/>
    </location>
</feature>
<feature type="compositionally biased region" description="Pro residues" evidence="1">
    <location>
        <begin position="238"/>
        <end position="255"/>
    </location>
</feature>
<reference evidence="3" key="1">
    <citation type="submission" date="2022-11" db="UniProtKB">
        <authorList>
            <consortium name="WormBaseParasite"/>
        </authorList>
    </citation>
    <scope>IDENTIFICATION</scope>
</reference>
<feature type="region of interest" description="Disordered" evidence="1">
    <location>
        <begin position="1"/>
        <end position="22"/>
    </location>
</feature>
<evidence type="ECO:0000256" key="1">
    <source>
        <dbReference type="SAM" id="MobiDB-lite"/>
    </source>
</evidence>